<dbReference type="PANTHER" id="PTHR48098">
    <property type="entry name" value="ENTEROCHELIN ESTERASE-RELATED"/>
    <property type="match status" value="1"/>
</dbReference>
<evidence type="ECO:0000313" key="2">
    <source>
        <dbReference type="Proteomes" id="UP000054408"/>
    </source>
</evidence>
<protein>
    <submittedName>
        <fullName evidence="1">1 carbohydrate esterase</fullName>
    </submittedName>
</protein>
<gene>
    <name evidence="1" type="ORF">AMSG_02055</name>
</gene>
<dbReference type="Proteomes" id="UP000054408">
    <property type="component" value="Unassembled WGS sequence"/>
</dbReference>
<dbReference type="InterPro" id="IPR029058">
    <property type="entry name" value="AB_hydrolase_fold"/>
</dbReference>
<keyword evidence="2" id="KW-1185">Reference proteome</keyword>
<dbReference type="Pfam" id="PF00756">
    <property type="entry name" value="Esterase"/>
    <property type="match status" value="1"/>
</dbReference>
<dbReference type="eggNOG" id="ENOG502S6N9">
    <property type="taxonomic scope" value="Eukaryota"/>
</dbReference>
<evidence type="ECO:0000313" key="1">
    <source>
        <dbReference type="EMBL" id="KNC56043.1"/>
    </source>
</evidence>
<dbReference type="OMA" id="PRDNFEV"/>
<dbReference type="GeneID" id="25561766"/>
<dbReference type="OrthoDB" id="446683at2759"/>
<name>A0A0L0DWX4_THETB</name>
<dbReference type="SUPFAM" id="SSF53474">
    <property type="entry name" value="alpha/beta-Hydrolases"/>
    <property type="match status" value="1"/>
</dbReference>
<dbReference type="InterPro" id="IPR000801">
    <property type="entry name" value="Esterase-like"/>
</dbReference>
<dbReference type="AlphaFoldDB" id="A0A0L0DWX4"/>
<accession>A0A0L0DWX4</accession>
<organism evidence="1 2">
    <name type="scientific">Thecamonas trahens ATCC 50062</name>
    <dbReference type="NCBI Taxonomy" id="461836"/>
    <lineage>
        <taxon>Eukaryota</taxon>
        <taxon>Apusozoa</taxon>
        <taxon>Apusomonadida</taxon>
        <taxon>Apusomonadidae</taxon>
        <taxon>Thecamonas</taxon>
    </lineage>
</organism>
<dbReference type="PANTHER" id="PTHR48098:SF6">
    <property type="entry name" value="FERRI-BACILLIBACTIN ESTERASE BESA"/>
    <property type="match status" value="1"/>
</dbReference>
<proteinExistence type="predicted"/>
<dbReference type="InterPro" id="IPR050583">
    <property type="entry name" value="Mycobacterial_A85_antigen"/>
</dbReference>
<dbReference type="Gene3D" id="3.40.50.1820">
    <property type="entry name" value="alpha/beta hydrolase"/>
    <property type="match status" value="1"/>
</dbReference>
<dbReference type="EMBL" id="GL349440">
    <property type="protein sequence ID" value="KNC56043.1"/>
    <property type="molecule type" value="Genomic_DNA"/>
</dbReference>
<reference evidence="1 2" key="1">
    <citation type="submission" date="2010-05" db="EMBL/GenBank/DDBJ databases">
        <title>The Genome Sequence of Thecamonas trahens ATCC 50062.</title>
        <authorList>
            <consortium name="The Broad Institute Genome Sequencing Platform"/>
            <person name="Russ C."/>
            <person name="Cuomo C."/>
            <person name="Shea T."/>
            <person name="Young S.K."/>
            <person name="Zeng Q."/>
            <person name="Koehrsen M."/>
            <person name="Haas B."/>
            <person name="Borodovsky M."/>
            <person name="Guigo R."/>
            <person name="Alvarado L."/>
            <person name="Berlin A."/>
            <person name="Bochicchio J."/>
            <person name="Borenstein D."/>
            <person name="Chapman S."/>
            <person name="Chen Z."/>
            <person name="Freedman E."/>
            <person name="Gellesch M."/>
            <person name="Goldberg J."/>
            <person name="Griggs A."/>
            <person name="Gujja S."/>
            <person name="Heilman E."/>
            <person name="Heiman D."/>
            <person name="Hepburn T."/>
            <person name="Howarth C."/>
            <person name="Jen D."/>
            <person name="Larson L."/>
            <person name="Mehta T."/>
            <person name="Park D."/>
            <person name="Pearson M."/>
            <person name="Roberts A."/>
            <person name="Saif S."/>
            <person name="Shenoy N."/>
            <person name="Sisk P."/>
            <person name="Stolte C."/>
            <person name="Sykes S."/>
            <person name="Thomson T."/>
            <person name="Walk T."/>
            <person name="White J."/>
            <person name="Yandava C."/>
            <person name="Burger G."/>
            <person name="Gray M.W."/>
            <person name="Holland P.W.H."/>
            <person name="King N."/>
            <person name="Lang F.B.F."/>
            <person name="Roger A.J."/>
            <person name="Ruiz-Trillo I."/>
            <person name="Lander E."/>
            <person name="Nusbaum C."/>
        </authorList>
    </citation>
    <scope>NUCLEOTIDE SEQUENCE [LARGE SCALE GENOMIC DNA]</scope>
    <source>
        <strain evidence="1 2">ATCC 50062</strain>
    </source>
</reference>
<sequence length="330" mass="36225">MRAQLAHGRGDGSDRKDTWMASAECSASDGDLEYKVLVNDETWQLGGNAVAPAGVSDVTDTPWFYTAQGHYVYLYDIYSPKLKNSRNVVTWLPPSYNENPYKGPYPFLIMQDGQNLFNASTSFAGIAWDCQKTMNPLIIEGVVPEIVLVGVDNTAARIDEYTPSYDPSVGGGGKADTYLDFVEEIIFPLIAKNYRVPAHPAPEHTGILGSSLGGLLSCYAAWTRPHVYGIAGCMSSSFWWDNFQFGSQIMTDDSAPSPPNVYYLDVGSLEPASQTDGFEQVRSHFEALGWKTNSTLFSFLAQGGSHNEASWGARFWVPMTEIGPFFVSSP</sequence>
<dbReference type="RefSeq" id="XP_013761087.1">
    <property type="nucleotide sequence ID" value="XM_013905633.1"/>
</dbReference>